<dbReference type="Pfam" id="PF12802">
    <property type="entry name" value="MarR_2"/>
    <property type="match status" value="1"/>
</dbReference>
<dbReference type="Gene3D" id="1.10.10.10">
    <property type="entry name" value="Winged helix-like DNA-binding domain superfamily/Winged helix DNA-binding domain"/>
    <property type="match status" value="1"/>
</dbReference>
<sequence>MTCPDCHCISLRKASRRLTAVYDGAMAPFGITITQFSELRNIQRLQPVSLSELAEKLELDRSTIGRNVKVLQRLELVETTDGEDRRQNALRLTPKAADLLKEAAPAWDAVQAKVEEAMPQSVLLELCDRLETL</sequence>
<dbReference type="PANTHER" id="PTHR33164">
    <property type="entry name" value="TRANSCRIPTIONAL REGULATOR, MARR FAMILY"/>
    <property type="match status" value="1"/>
</dbReference>
<proteinExistence type="predicted"/>
<dbReference type="SMART" id="SM00347">
    <property type="entry name" value="HTH_MARR"/>
    <property type="match status" value="1"/>
</dbReference>
<dbReference type="InterPro" id="IPR036390">
    <property type="entry name" value="WH_DNA-bd_sf"/>
</dbReference>
<comment type="caution">
    <text evidence="2">The sequence shown here is derived from an EMBL/GenBank/DDBJ whole genome shotgun (WGS) entry which is preliminary data.</text>
</comment>
<dbReference type="GO" id="GO:0003677">
    <property type="term" value="F:DNA binding"/>
    <property type="evidence" value="ECO:0007669"/>
    <property type="project" value="UniProtKB-KW"/>
</dbReference>
<keyword evidence="3" id="KW-1185">Reference proteome</keyword>
<protein>
    <submittedName>
        <fullName evidence="2">DNA-binding MarR family transcriptional regulator</fullName>
    </submittedName>
</protein>
<dbReference type="InterPro" id="IPR036388">
    <property type="entry name" value="WH-like_DNA-bd_sf"/>
</dbReference>
<dbReference type="PRINTS" id="PR00598">
    <property type="entry name" value="HTHMARR"/>
</dbReference>
<name>A0ABS4DY71_9HYPH</name>
<accession>A0ABS4DY71</accession>
<dbReference type="SUPFAM" id="SSF46785">
    <property type="entry name" value="Winged helix' DNA-binding domain"/>
    <property type="match status" value="1"/>
</dbReference>
<evidence type="ECO:0000313" key="3">
    <source>
        <dbReference type="Proteomes" id="UP000759443"/>
    </source>
</evidence>
<evidence type="ECO:0000259" key="1">
    <source>
        <dbReference type="PROSITE" id="PS50995"/>
    </source>
</evidence>
<dbReference type="InterPro" id="IPR000835">
    <property type="entry name" value="HTH_MarR-typ"/>
</dbReference>
<dbReference type="PANTHER" id="PTHR33164:SF105">
    <property type="entry name" value="TRANSCRIPTIONAL REPRESSOR PROTEIN-RELATED"/>
    <property type="match status" value="1"/>
</dbReference>
<dbReference type="Proteomes" id="UP000759443">
    <property type="component" value="Unassembled WGS sequence"/>
</dbReference>
<dbReference type="RefSeq" id="WP_209944586.1">
    <property type="nucleotide sequence ID" value="NZ_JAGGJU010000005.1"/>
</dbReference>
<gene>
    <name evidence="2" type="ORF">J2Z17_002080</name>
</gene>
<evidence type="ECO:0000313" key="2">
    <source>
        <dbReference type="EMBL" id="MBP1850643.1"/>
    </source>
</evidence>
<feature type="domain" description="HTH marR-type" evidence="1">
    <location>
        <begin position="4"/>
        <end position="132"/>
    </location>
</feature>
<organism evidence="2 3">
    <name type="scientific">Rhizobium halophytocola</name>
    <dbReference type="NCBI Taxonomy" id="735519"/>
    <lineage>
        <taxon>Bacteria</taxon>
        <taxon>Pseudomonadati</taxon>
        <taxon>Pseudomonadota</taxon>
        <taxon>Alphaproteobacteria</taxon>
        <taxon>Hyphomicrobiales</taxon>
        <taxon>Rhizobiaceae</taxon>
        <taxon>Rhizobium/Agrobacterium group</taxon>
        <taxon>Rhizobium</taxon>
    </lineage>
</organism>
<dbReference type="EMBL" id="JAGGJU010000005">
    <property type="protein sequence ID" value="MBP1850643.1"/>
    <property type="molecule type" value="Genomic_DNA"/>
</dbReference>
<keyword evidence="2" id="KW-0238">DNA-binding</keyword>
<dbReference type="PROSITE" id="PS50995">
    <property type="entry name" value="HTH_MARR_2"/>
    <property type="match status" value="1"/>
</dbReference>
<reference evidence="2 3" key="1">
    <citation type="submission" date="2021-03" db="EMBL/GenBank/DDBJ databases">
        <title>Genomic Encyclopedia of Type Strains, Phase IV (KMG-IV): sequencing the most valuable type-strain genomes for metagenomic binning, comparative biology and taxonomic classification.</title>
        <authorList>
            <person name="Goeker M."/>
        </authorList>
    </citation>
    <scope>NUCLEOTIDE SEQUENCE [LARGE SCALE GENOMIC DNA]</scope>
    <source>
        <strain evidence="2 3">DSM 21600</strain>
    </source>
</reference>
<dbReference type="InterPro" id="IPR039422">
    <property type="entry name" value="MarR/SlyA-like"/>
</dbReference>